<dbReference type="KEGG" id="fwa:DCMF_26115"/>
<proteinExistence type="predicted"/>
<protein>
    <recommendedName>
        <fullName evidence="3">N-acetyltransferase domain-containing protein</fullName>
    </recommendedName>
</protein>
<evidence type="ECO:0000313" key="2">
    <source>
        <dbReference type="Proteomes" id="UP000323521"/>
    </source>
</evidence>
<dbReference type="Proteomes" id="UP000323521">
    <property type="component" value="Chromosome"/>
</dbReference>
<dbReference type="EMBL" id="CP017634">
    <property type="protein sequence ID" value="ATW27764.1"/>
    <property type="molecule type" value="Genomic_DNA"/>
</dbReference>
<evidence type="ECO:0000313" key="1">
    <source>
        <dbReference type="EMBL" id="ATW27764.1"/>
    </source>
</evidence>
<dbReference type="OrthoDB" id="43577at2"/>
<gene>
    <name evidence="1" type="ORF">DCMF_26115</name>
</gene>
<reference evidence="1 2" key="1">
    <citation type="submission" date="2016-10" db="EMBL/GenBank/DDBJ databases">
        <title>Complete Genome Sequence of Peptococcaceae strain DCMF.</title>
        <authorList>
            <person name="Edwards R.J."/>
            <person name="Holland S.I."/>
            <person name="Deshpande N.P."/>
            <person name="Wong Y.K."/>
            <person name="Ertan H."/>
            <person name="Manefield M."/>
            <person name="Russell T.L."/>
            <person name="Lee M.J."/>
        </authorList>
    </citation>
    <scope>NUCLEOTIDE SEQUENCE [LARGE SCALE GENOMIC DNA]</scope>
    <source>
        <strain evidence="1 2">DCMF</strain>
    </source>
</reference>
<keyword evidence="2" id="KW-1185">Reference proteome</keyword>
<dbReference type="RefSeq" id="WP_148137147.1">
    <property type="nucleotide sequence ID" value="NZ_CP017634.1"/>
</dbReference>
<sequence length="218" mass="24846">MSVDQIEMALRPPETPMVPYPPKYVDLKDGRKLVIHQVGREAVPTLLKVVEPLIKREADFYDIVAARVYSELLGFYRYRVKDEFVLVGTIDGVVAGLVNQRMVDQKTAMSYHTLAVKRGLRVGPALFAAKMEYSLDYLGQEEVLIVAESPHGLRRWMQEYDLIPRFDTWHELGGGPSFVLTKELWEKKKAEKNVGIRPVPQELLETAKKLIIPNALEV</sequence>
<evidence type="ECO:0008006" key="3">
    <source>
        <dbReference type="Google" id="ProtNLM"/>
    </source>
</evidence>
<dbReference type="AlphaFoldDB" id="A0A3G1KZF3"/>
<organism evidence="1 2">
    <name type="scientific">Formimonas warabiya</name>
    <dbReference type="NCBI Taxonomy" id="1761012"/>
    <lineage>
        <taxon>Bacteria</taxon>
        <taxon>Bacillati</taxon>
        <taxon>Bacillota</taxon>
        <taxon>Clostridia</taxon>
        <taxon>Eubacteriales</taxon>
        <taxon>Peptococcaceae</taxon>
        <taxon>Candidatus Formimonas</taxon>
    </lineage>
</organism>
<accession>A0A3G1KZF3</accession>
<name>A0A3G1KZF3_FORW1</name>